<protein>
    <submittedName>
        <fullName evidence="2">Uncharacterized protein</fullName>
    </submittedName>
</protein>
<keyword evidence="1" id="KW-0812">Transmembrane</keyword>
<dbReference type="EMBL" id="BARW01037340">
    <property type="protein sequence ID" value="GAJ24113.1"/>
    <property type="molecule type" value="Genomic_DNA"/>
</dbReference>
<organism evidence="2">
    <name type="scientific">marine sediment metagenome</name>
    <dbReference type="NCBI Taxonomy" id="412755"/>
    <lineage>
        <taxon>unclassified sequences</taxon>
        <taxon>metagenomes</taxon>
        <taxon>ecological metagenomes</taxon>
    </lineage>
</organism>
<keyword evidence="1" id="KW-1133">Transmembrane helix</keyword>
<gene>
    <name evidence="2" type="ORF">S12H4_57674</name>
</gene>
<reference evidence="2" key="1">
    <citation type="journal article" date="2014" name="Front. Microbiol.">
        <title>High frequency of phylogenetically diverse reductive dehalogenase-homologous genes in deep subseafloor sedimentary metagenomes.</title>
        <authorList>
            <person name="Kawai M."/>
            <person name="Futagami T."/>
            <person name="Toyoda A."/>
            <person name="Takaki Y."/>
            <person name="Nishi S."/>
            <person name="Hori S."/>
            <person name="Arai W."/>
            <person name="Tsubouchi T."/>
            <person name="Morono Y."/>
            <person name="Uchiyama I."/>
            <person name="Ito T."/>
            <person name="Fujiyama A."/>
            <person name="Inagaki F."/>
            <person name="Takami H."/>
        </authorList>
    </citation>
    <scope>NUCLEOTIDE SEQUENCE</scope>
    <source>
        <strain evidence="2">Expedition CK06-06</strain>
    </source>
</reference>
<evidence type="ECO:0000256" key="1">
    <source>
        <dbReference type="SAM" id="Phobius"/>
    </source>
</evidence>
<dbReference type="AlphaFoldDB" id="X1V2X0"/>
<evidence type="ECO:0000313" key="2">
    <source>
        <dbReference type="EMBL" id="GAJ24113.1"/>
    </source>
</evidence>
<keyword evidence="1" id="KW-0472">Membrane</keyword>
<proteinExistence type="predicted"/>
<name>X1V2X0_9ZZZZ</name>
<accession>X1V2X0</accession>
<feature type="non-terminal residue" evidence="2">
    <location>
        <position position="1"/>
    </location>
</feature>
<sequence>KKDFYIPLKGEVPPVPPPDEEEKAPWGWIAAGGGLLALGIIISQRR</sequence>
<feature type="transmembrane region" description="Helical" evidence="1">
    <location>
        <begin position="26"/>
        <end position="43"/>
    </location>
</feature>
<comment type="caution">
    <text evidence="2">The sequence shown here is derived from an EMBL/GenBank/DDBJ whole genome shotgun (WGS) entry which is preliminary data.</text>
</comment>